<protein>
    <submittedName>
        <fullName evidence="2">Nucleoporin NUP188 homolog</fullName>
    </submittedName>
</protein>
<name>A0A6I9Q123_9TELE</name>
<dbReference type="GO" id="GO:0006606">
    <property type="term" value="P:protein import into nucleus"/>
    <property type="evidence" value="ECO:0007669"/>
    <property type="project" value="TreeGrafter"/>
</dbReference>
<sequence length="95" mass="10875">MKIIGLEIYYVVSGSLEQSLKDGLQKFSNARRYEYWSQYVKSLVCHVAEMEEEGVGSLTETQMLISAWRMLLILSTSHVCDSKHSLCCRVFSGQF</sequence>
<dbReference type="GO" id="GO:0006405">
    <property type="term" value="P:RNA export from nucleus"/>
    <property type="evidence" value="ECO:0007669"/>
    <property type="project" value="TreeGrafter"/>
</dbReference>
<dbReference type="PANTHER" id="PTHR31431">
    <property type="entry name" value="NUCLEOPORIN NUP188 HOMOLOG"/>
    <property type="match status" value="1"/>
</dbReference>
<evidence type="ECO:0000313" key="1">
    <source>
        <dbReference type="Proteomes" id="UP000504611"/>
    </source>
</evidence>
<dbReference type="GeneID" id="104966942"/>
<proteinExistence type="predicted"/>
<gene>
    <name evidence="2" type="primary">LOC104966942</name>
</gene>
<dbReference type="AlphaFoldDB" id="A0A6I9Q123"/>
<dbReference type="GO" id="GO:0017056">
    <property type="term" value="F:structural constituent of nuclear pore"/>
    <property type="evidence" value="ECO:0007669"/>
    <property type="project" value="InterPro"/>
</dbReference>
<accession>A0A6I9Q123</accession>
<dbReference type="InterPro" id="IPR044840">
    <property type="entry name" value="Nup188"/>
</dbReference>
<keyword evidence="1" id="KW-1185">Reference proteome</keyword>
<dbReference type="RefSeq" id="XP_010794597.1">
    <property type="nucleotide sequence ID" value="XM_010796295.1"/>
</dbReference>
<dbReference type="PANTHER" id="PTHR31431:SF1">
    <property type="entry name" value="NUCLEOPORIN NUP188"/>
    <property type="match status" value="1"/>
</dbReference>
<dbReference type="KEGG" id="ncc:104966942"/>
<reference evidence="2" key="1">
    <citation type="submission" date="2025-08" db="UniProtKB">
        <authorList>
            <consortium name="RefSeq"/>
        </authorList>
    </citation>
    <scope>IDENTIFICATION</scope>
    <source>
        <tissue evidence="2">Muscle</tissue>
    </source>
</reference>
<organism evidence="1 2">
    <name type="scientific">Notothenia coriiceps</name>
    <name type="common">black rockcod</name>
    <dbReference type="NCBI Taxonomy" id="8208"/>
    <lineage>
        <taxon>Eukaryota</taxon>
        <taxon>Metazoa</taxon>
        <taxon>Chordata</taxon>
        <taxon>Craniata</taxon>
        <taxon>Vertebrata</taxon>
        <taxon>Euteleostomi</taxon>
        <taxon>Actinopterygii</taxon>
        <taxon>Neopterygii</taxon>
        <taxon>Teleostei</taxon>
        <taxon>Neoteleostei</taxon>
        <taxon>Acanthomorphata</taxon>
        <taxon>Eupercaria</taxon>
        <taxon>Perciformes</taxon>
        <taxon>Notothenioidei</taxon>
        <taxon>Nototheniidae</taxon>
        <taxon>Notothenia</taxon>
    </lineage>
</organism>
<dbReference type="GO" id="GO:0044611">
    <property type="term" value="C:nuclear pore inner ring"/>
    <property type="evidence" value="ECO:0007669"/>
    <property type="project" value="TreeGrafter"/>
</dbReference>
<evidence type="ECO:0000313" key="2">
    <source>
        <dbReference type="RefSeq" id="XP_010794597.1"/>
    </source>
</evidence>
<dbReference type="Proteomes" id="UP000504611">
    <property type="component" value="Unplaced"/>
</dbReference>